<sequence>MGDRLVVTQMSRPPRRSVSPARASILGQFKINEQSTGAIVFSPRLLSVYLSRKSRSVVCRRTLVGGGGGGNTRRQTQVALMADQTRRLLIRRTTARRVAVAVGQNSRSAKPRAKKITQFNSPPDPVGRRHNDVDSIGQRSGATYSTGRVQ</sequence>
<protein>
    <submittedName>
        <fullName evidence="3">Uncharacterized protein</fullName>
    </submittedName>
</protein>
<dbReference type="Proteomes" id="UP000887566">
    <property type="component" value="Unplaced"/>
</dbReference>
<dbReference type="AlphaFoldDB" id="A0A914VZU4"/>
<feature type="region of interest" description="Disordered" evidence="1">
    <location>
        <begin position="100"/>
        <end position="150"/>
    </location>
</feature>
<evidence type="ECO:0000256" key="1">
    <source>
        <dbReference type="SAM" id="MobiDB-lite"/>
    </source>
</evidence>
<proteinExistence type="predicted"/>
<dbReference type="WBParaSite" id="PSAMB.scaffold2735size21576.g18952.t1">
    <property type="protein sequence ID" value="PSAMB.scaffold2735size21576.g18952.t1"/>
    <property type="gene ID" value="PSAMB.scaffold2735size21576.g18952"/>
</dbReference>
<accession>A0A914VZU4</accession>
<name>A0A914VZU4_9BILA</name>
<evidence type="ECO:0000313" key="2">
    <source>
        <dbReference type="Proteomes" id="UP000887566"/>
    </source>
</evidence>
<organism evidence="2 3">
    <name type="scientific">Plectus sambesii</name>
    <dbReference type="NCBI Taxonomy" id="2011161"/>
    <lineage>
        <taxon>Eukaryota</taxon>
        <taxon>Metazoa</taxon>
        <taxon>Ecdysozoa</taxon>
        <taxon>Nematoda</taxon>
        <taxon>Chromadorea</taxon>
        <taxon>Plectida</taxon>
        <taxon>Plectina</taxon>
        <taxon>Plectoidea</taxon>
        <taxon>Plectidae</taxon>
        <taxon>Plectus</taxon>
    </lineage>
</organism>
<keyword evidence="2" id="KW-1185">Reference proteome</keyword>
<evidence type="ECO:0000313" key="3">
    <source>
        <dbReference type="WBParaSite" id="PSAMB.scaffold2735size21576.g18952.t1"/>
    </source>
</evidence>
<reference evidence="3" key="1">
    <citation type="submission" date="2022-11" db="UniProtKB">
        <authorList>
            <consortium name="WormBaseParasite"/>
        </authorList>
    </citation>
    <scope>IDENTIFICATION</scope>
</reference>
<feature type="compositionally biased region" description="Polar residues" evidence="1">
    <location>
        <begin position="137"/>
        <end position="150"/>
    </location>
</feature>